<gene>
    <name evidence="1" type="ORF">B0A54_08146</name>
</gene>
<proteinExistence type="predicted"/>
<protein>
    <submittedName>
        <fullName evidence="1">Uncharacterized protein</fullName>
    </submittedName>
</protein>
<name>A0A4U0UZL4_9PEZI</name>
<sequence>MEALIVQFFAVWLPPAIPVSQKGVIADKAAAPQAAAASTTSSKAARSDPTVLGRTFPGAIKLGSLRQGKMVRPKE</sequence>
<organism evidence="1 2">
    <name type="scientific">Friedmanniomyces endolithicus</name>
    <dbReference type="NCBI Taxonomy" id="329885"/>
    <lineage>
        <taxon>Eukaryota</taxon>
        <taxon>Fungi</taxon>
        <taxon>Dikarya</taxon>
        <taxon>Ascomycota</taxon>
        <taxon>Pezizomycotina</taxon>
        <taxon>Dothideomycetes</taxon>
        <taxon>Dothideomycetidae</taxon>
        <taxon>Mycosphaerellales</taxon>
        <taxon>Teratosphaeriaceae</taxon>
        <taxon>Friedmanniomyces</taxon>
    </lineage>
</organism>
<dbReference type="Proteomes" id="UP000310066">
    <property type="component" value="Unassembled WGS sequence"/>
</dbReference>
<dbReference type="AlphaFoldDB" id="A0A4U0UZL4"/>
<evidence type="ECO:0000313" key="2">
    <source>
        <dbReference type="Proteomes" id="UP000310066"/>
    </source>
</evidence>
<comment type="caution">
    <text evidence="1">The sequence shown here is derived from an EMBL/GenBank/DDBJ whole genome shotgun (WGS) entry which is preliminary data.</text>
</comment>
<dbReference type="EMBL" id="NAJP01000026">
    <property type="protein sequence ID" value="TKA41720.1"/>
    <property type="molecule type" value="Genomic_DNA"/>
</dbReference>
<reference evidence="1 2" key="1">
    <citation type="submission" date="2017-03" db="EMBL/GenBank/DDBJ databases">
        <title>Genomes of endolithic fungi from Antarctica.</title>
        <authorList>
            <person name="Coleine C."/>
            <person name="Masonjones S."/>
            <person name="Stajich J.E."/>
        </authorList>
    </citation>
    <scope>NUCLEOTIDE SEQUENCE [LARGE SCALE GENOMIC DNA]</scope>
    <source>
        <strain evidence="1 2">CCFEE 5311</strain>
    </source>
</reference>
<accession>A0A4U0UZL4</accession>
<evidence type="ECO:0000313" key="1">
    <source>
        <dbReference type="EMBL" id="TKA41720.1"/>
    </source>
</evidence>